<proteinExistence type="predicted"/>
<dbReference type="RefSeq" id="XP_024545945.1">
    <property type="nucleotide sequence ID" value="XM_024690176.1"/>
</dbReference>
<reference evidence="1 2" key="2">
    <citation type="journal article" date="2012" name="Eukaryot. Cell">
        <title>Genome update of Botrytis cinerea strains B05.10 and T4.</title>
        <authorList>
            <person name="Staats M."/>
            <person name="van Kan J.A."/>
        </authorList>
    </citation>
    <scope>NUCLEOTIDE SEQUENCE [LARGE SCALE GENOMIC DNA]</scope>
    <source>
        <strain evidence="1 2">B05.10</strain>
    </source>
</reference>
<name>A0A384J407_BOTFB</name>
<reference evidence="1 2" key="3">
    <citation type="journal article" date="2017" name="Mol. Plant Pathol.">
        <title>A gapless genome sequence of the fungus Botrytis cinerea.</title>
        <authorList>
            <person name="Van Kan J.A."/>
            <person name="Stassen J.H."/>
            <person name="Mosbach A."/>
            <person name="Van Der Lee T.A."/>
            <person name="Faino L."/>
            <person name="Farmer A.D."/>
            <person name="Papasotiriou D.G."/>
            <person name="Zhou S."/>
            <person name="Seidl M.F."/>
            <person name="Cottam E."/>
            <person name="Edel D."/>
            <person name="Hahn M."/>
            <person name="Schwartz D.C."/>
            <person name="Dietrich R.A."/>
            <person name="Widdison S."/>
            <person name="Scalliet G."/>
        </authorList>
    </citation>
    <scope>NUCLEOTIDE SEQUENCE [LARGE SCALE GENOMIC DNA]</scope>
    <source>
        <strain evidence="1 2">B05.10</strain>
    </source>
</reference>
<dbReference type="KEGG" id="bfu:BCIN_01g00680"/>
<gene>
    <name evidence="1" type="ORF">BCIN_01g00680</name>
</gene>
<evidence type="ECO:0000313" key="2">
    <source>
        <dbReference type="Proteomes" id="UP000001798"/>
    </source>
</evidence>
<dbReference type="GeneID" id="36393767"/>
<dbReference type="RefSeq" id="XP_024545944.1">
    <property type="nucleotide sequence ID" value="XM_024690177.1"/>
</dbReference>
<reference evidence="1 2" key="1">
    <citation type="journal article" date="2011" name="PLoS Genet.">
        <title>Genomic analysis of the necrotrophic fungal pathogens Sclerotinia sclerotiorum and Botrytis cinerea.</title>
        <authorList>
            <person name="Amselem J."/>
            <person name="Cuomo C.A."/>
            <person name="van Kan J.A."/>
            <person name="Viaud M."/>
            <person name="Benito E.P."/>
            <person name="Couloux A."/>
            <person name="Coutinho P.M."/>
            <person name="de Vries R.P."/>
            <person name="Dyer P.S."/>
            <person name="Fillinger S."/>
            <person name="Fournier E."/>
            <person name="Gout L."/>
            <person name="Hahn M."/>
            <person name="Kohn L."/>
            <person name="Lapalu N."/>
            <person name="Plummer K.M."/>
            <person name="Pradier J.M."/>
            <person name="Quevillon E."/>
            <person name="Sharon A."/>
            <person name="Simon A."/>
            <person name="ten Have A."/>
            <person name="Tudzynski B."/>
            <person name="Tudzynski P."/>
            <person name="Wincker P."/>
            <person name="Andrew M."/>
            <person name="Anthouard V."/>
            <person name="Beever R.E."/>
            <person name="Beffa R."/>
            <person name="Benoit I."/>
            <person name="Bouzid O."/>
            <person name="Brault B."/>
            <person name="Chen Z."/>
            <person name="Choquer M."/>
            <person name="Collemare J."/>
            <person name="Cotton P."/>
            <person name="Danchin E.G."/>
            <person name="Da Silva C."/>
            <person name="Gautier A."/>
            <person name="Giraud C."/>
            <person name="Giraud T."/>
            <person name="Gonzalez C."/>
            <person name="Grossetete S."/>
            <person name="Guldener U."/>
            <person name="Henrissat B."/>
            <person name="Howlett B.J."/>
            <person name="Kodira C."/>
            <person name="Kretschmer M."/>
            <person name="Lappartient A."/>
            <person name="Leroch M."/>
            <person name="Levis C."/>
            <person name="Mauceli E."/>
            <person name="Neuveglise C."/>
            <person name="Oeser B."/>
            <person name="Pearson M."/>
            <person name="Poulain J."/>
            <person name="Poussereau N."/>
            <person name="Quesneville H."/>
            <person name="Rascle C."/>
            <person name="Schumacher J."/>
            <person name="Segurens B."/>
            <person name="Sexton A."/>
            <person name="Silva E."/>
            <person name="Sirven C."/>
            <person name="Soanes D.M."/>
            <person name="Talbot N.J."/>
            <person name="Templeton M."/>
            <person name="Yandava C."/>
            <person name="Yarden O."/>
            <person name="Zeng Q."/>
            <person name="Rollins J.A."/>
            <person name="Lebrun M.H."/>
            <person name="Dickman M."/>
        </authorList>
    </citation>
    <scope>NUCLEOTIDE SEQUENCE [LARGE SCALE GENOMIC DNA]</scope>
    <source>
        <strain evidence="1 2">B05.10</strain>
    </source>
</reference>
<accession>A0A384J407</accession>
<protein>
    <submittedName>
        <fullName evidence="1">Uncharacterized protein</fullName>
    </submittedName>
</protein>
<dbReference type="EMBL" id="CP009805">
    <property type="protein sequence ID" value="ATZ45252.1"/>
    <property type="molecule type" value="Genomic_DNA"/>
</dbReference>
<keyword evidence="2" id="KW-1185">Reference proteome</keyword>
<sequence length="101" mass="11701">MCYWKYVTHSCSPKHRSNGQPSEFRYGPKRCEEALGIYRDRYCLPIVEPTPEEKAATLEARTDKCLDCRRTEAELRAGLRLCEEMSEVGNENIDALKAMRK</sequence>
<dbReference type="EMBL" id="CP009805">
    <property type="protein sequence ID" value="ATZ45253.1"/>
    <property type="molecule type" value="Genomic_DNA"/>
</dbReference>
<evidence type="ECO:0000313" key="1">
    <source>
        <dbReference type="EMBL" id="ATZ45253.1"/>
    </source>
</evidence>
<dbReference type="VEuPathDB" id="FungiDB:Bcin01g00680"/>
<organism evidence="1 2">
    <name type="scientific">Botryotinia fuckeliana (strain B05.10)</name>
    <name type="common">Noble rot fungus</name>
    <name type="synonym">Botrytis cinerea</name>
    <dbReference type="NCBI Taxonomy" id="332648"/>
    <lineage>
        <taxon>Eukaryota</taxon>
        <taxon>Fungi</taxon>
        <taxon>Dikarya</taxon>
        <taxon>Ascomycota</taxon>
        <taxon>Pezizomycotina</taxon>
        <taxon>Leotiomycetes</taxon>
        <taxon>Helotiales</taxon>
        <taxon>Sclerotiniaceae</taxon>
        <taxon>Botrytis</taxon>
    </lineage>
</organism>
<dbReference type="AlphaFoldDB" id="A0A384J407"/>
<dbReference type="Proteomes" id="UP000001798">
    <property type="component" value="Chromosome 1"/>
</dbReference>
<reference evidence="1" key="4">
    <citation type="submission" date="2017-12" db="EMBL/GenBank/DDBJ databases">
        <authorList>
            <person name="van Kan J."/>
        </authorList>
    </citation>
    <scope>NUCLEOTIDE SEQUENCE</scope>
    <source>
        <strain evidence="1">B05.10</strain>
    </source>
</reference>